<protein>
    <submittedName>
        <fullName evidence="1">Uncharacterized protein</fullName>
    </submittedName>
</protein>
<organism evidence="1 2">
    <name type="scientific">Prorocentrum cordatum</name>
    <dbReference type="NCBI Taxonomy" id="2364126"/>
    <lineage>
        <taxon>Eukaryota</taxon>
        <taxon>Sar</taxon>
        <taxon>Alveolata</taxon>
        <taxon>Dinophyceae</taxon>
        <taxon>Prorocentrales</taxon>
        <taxon>Prorocentraceae</taxon>
        <taxon>Prorocentrum</taxon>
    </lineage>
</organism>
<evidence type="ECO:0000313" key="1">
    <source>
        <dbReference type="EMBL" id="CAK0827818.1"/>
    </source>
</evidence>
<evidence type="ECO:0000313" key="2">
    <source>
        <dbReference type="Proteomes" id="UP001189429"/>
    </source>
</evidence>
<accession>A0ABN9S8N6</accession>
<comment type="caution">
    <text evidence="1">The sequence shown here is derived from an EMBL/GenBank/DDBJ whole genome shotgun (WGS) entry which is preliminary data.</text>
</comment>
<sequence length="185" mass="21215">MKRTASDAGLEGRADEAFAWEDADPLYALFGDVGTEKVFGPAGELREELLEKYLEKAVVQGVVKKPKDWIELWARMDIPPDRQSEVLAPLMAFILRVRPKGLGRGRRILAELVMGHRTKTKAVQESAQQAYKGQRDESGSLREMMFLLFPKSPCFPNGWKRTGWDWKQWWQMTEKTLGHLDPIVR</sequence>
<dbReference type="Proteomes" id="UP001189429">
    <property type="component" value="Unassembled WGS sequence"/>
</dbReference>
<reference evidence="1" key="1">
    <citation type="submission" date="2023-10" db="EMBL/GenBank/DDBJ databases">
        <authorList>
            <person name="Chen Y."/>
            <person name="Shah S."/>
            <person name="Dougan E. K."/>
            <person name="Thang M."/>
            <person name="Chan C."/>
        </authorList>
    </citation>
    <scope>NUCLEOTIDE SEQUENCE [LARGE SCALE GENOMIC DNA]</scope>
</reference>
<proteinExistence type="predicted"/>
<keyword evidence="2" id="KW-1185">Reference proteome</keyword>
<dbReference type="EMBL" id="CAUYUJ010009839">
    <property type="protein sequence ID" value="CAK0827818.1"/>
    <property type="molecule type" value="Genomic_DNA"/>
</dbReference>
<name>A0ABN9S8N6_9DINO</name>
<gene>
    <name evidence="1" type="ORF">PCOR1329_LOCUS27250</name>
</gene>